<dbReference type="Gene3D" id="3.40.50.150">
    <property type="entry name" value="Vaccinia Virus protein VP39"/>
    <property type="match status" value="1"/>
</dbReference>
<sequence length="504" mass="57819">MSLRKFMHPRNKYKVEPNFKELGEIYPEFKQHLVTDITGKLKFNFKNPESLRVLTEVLLKHDFGLSVEIPTSRLVPALPLRLNYILWIEDLLNHSKISEVHGLDVGTGAIAIYPLLCAKILCWKMTGVDIDPSSITSALSTVKRNHLDNLIQIFPTEQSTIFKKAMDCGNTYDFSMCNPPFFDADKMDDRRFKKMAPRNATTGSQGELATEGGEKSFVLKMIDESFEVKDNVKIYTTMIGHKSSLGFLKREFRERGIQNFTWTEFCQGHTKRWGMAWSFLDEGIVNLKSAPFIRTRTEVRREAEGGTFGVEIEFPREGEYLEGVSNVVERIKGFIEELHIEIEELNLEDEDLDIWTCQFRATEDSWSHARRKRRLALRLEQECKARPEASDTPSRLTDNSVNPPDHSRSRELFLEATLAIGEVSEPVEDSEVPENSSQSPHHQKIKISMILQGGTGGKIALETFRQFLINKLGVRDFFHSKSTSKTSNKRRKRKRHSGEIETNK</sequence>
<dbReference type="Proteomes" id="UP000694866">
    <property type="component" value="Unplaced"/>
</dbReference>
<dbReference type="RefSeq" id="XP_011307319.1">
    <property type="nucleotide sequence ID" value="XM_011309017.1"/>
</dbReference>
<dbReference type="InterPro" id="IPR010286">
    <property type="entry name" value="METTL16/RlmF"/>
</dbReference>
<keyword evidence="2" id="KW-0808">Transferase</keyword>
<dbReference type="KEGG" id="fas:105269043"/>
<reference evidence="6" key="2">
    <citation type="submission" date="2025-04" db="UniProtKB">
        <authorList>
            <consortium name="RefSeq"/>
        </authorList>
    </citation>
    <scope>IDENTIFICATION</scope>
    <source>
        <strain evidence="6">USDA-PBARC FA_bdor</strain>
        <tissue evidence="6">Whole organism</tissue>
    </source>
</reference>
<keyword evidence="1" id="KW-0489">Methyltransferase</keyword>
<organism evidence="4">
    <name type="scientific">Fopius arisanus</name>
    <dbReference type="NCBI Taxonomy" id="64838"/>
    <lineage>
        <taxon>Eukaryota</taxon>
        <taxon>Metazoa</taxon>
        <taxon>Ecdysozoa</taxon>
        <taxon>Arthropoda</taxon>
        <taxon>Hexapoda</taxon>
        <taxon>Insecta</taxon>
        <taxon>Pterygota</taxon>
        <taxon>Neoptera</taxon>
        <taxon>Endopterygota</taxon>
        <taxon>Hymenoptera</taxon>
        <taxon>Apocrita</taxon>
        <taxon>Ichneumonoidea</taxon>
        <taxon>Braconidae</taxon>
        <taxon>Opiinae</taxon>
        <taxon>Fopius</taxon>
    </lineage>
</organism>
<accession>A0A0C9RGG7</accession>
<gene>
    <name evidence="4" type="primary">METTL16</name>
    <name evidence="6" type="synonym">LOC105269043</name>
    <name evidence="4" type="ORF">g.50290</name>
</gene>
<dbReference type="GO" id="GO:0008168">
    <property type="term" value="F:methyltransferase activity"/>
    <property type="evidence" value="ECO:0007669"/>
    <property type="project" value="UniProtKB-KW"/>
</dbReference>
<evidence type="ECO:0000313" key="4">
    <source>
        <dbReference type="EMBL" id="JAG75898.1"/>
    </source>
</evidence>
<feature type="region of interest" description="Disordered" evidence="3">
    <location>
        <begin position="481"/>
        <end position="504"/>
    </location>
</feature>
<dbReference type="GO" id="GO:0070475">
    <property type="term" value="P:rRNA base methylation"/>
    <property type="evidence" value="ECO:0007669"/>
    <property type="project" value="TreeGrafter"/>
</dbReference>
<keyword evidence="5" id="KW-1185">Reference proteome</keyword>
<feature type="compositionally biased region" description="Polar residues" evidence="3">
    <location>
        <begin position="391"/>
        <end position="402"/>
    </location>
</feature>
<feature type="compositionally biased region" description="Basic residues" evidence="3">
    <location>
        <begin position="487"/>
        <end position="496"/>
    </location>
</feature>
<dbReference type="PANTHER" id="PTHR13393">
    <property type="entry name" value="SAM-DEPENDENT METHYLTRANSFERASE"/>
    <property type="match status" value="1"/>
</dbReference>
<dbReference type="EMBL" id="GBYB01006131">
    <property type="protein sequence ID" value="JAG75898.1"/>
    <property type="molecule type" value="Transcribed_RNA"/>
</dbReference>
<reference evidence="4" key="1">
    <citation type="submission" date="2015-01" db="EMBL/GenBank/DDBJ databases">
        <title>Transcriptome Assembly of Fopius arisanus.</title>
        <authorList>
            <person name="Geib S."/>
        </authorList>
    </citation>
    <scope>NUCLEOTIDE SEQUENCE</scope>
</reference>
<dbReference type="InterPro" id="IPR029063">
    <property type="entry name" value="SAM-dependent_MTases_sf"/>
</dbReference>
<dbReference type="PANTHER" id="PTHR13393:SF0">
    <property type="entry name" value="RNA N6-ADENOSINE-METHYLTRANSFERASE METTL16"/>
    <property type="match status" value="1"/>
</dbReference>
<name>A0A0C9RGG7_9HYME</name>
<dbReference type="GO" id="GO:0005634">
    <property type="term" value="C:nucleus"/>
    <property type="evidence" value="ECO:0007669"/>
    <property type="project" value="TreeGrafter"/>
</dbReference>
<evidence type="ECO:0000313" key="6">
    <source>
        <dbReference type="RefSeq" id="XP_011307319.1"/>
    </source>
</evidence>
<dbReference type="SUPFAM" id="SSF53335">
    <property type="entry name" value="S-adenosyl-L-methionine-dependent methyltransferases"/>
    <property type="match status" value="1"/>
</dbReference>
<protein>
    <submittedName>
        <fullName evidence="4">METTL16 protein</fullName>
    </submittedName>
    <submittedName>
        <fullName evidence="6">Methyltransferase-like protein 16 homolog</fullName>
    </submittedName>
</protein>
<feature type="region of interest" description="Disordered" evidence="3">
    <location>
        <begin position="425"/>
        <end position="444"/>
    </location>
</feature>
<accession>A0A9R1U3Q3</accession>
<proteinExistence type="predicted"/>
<dbReference type="CDD" id="cd02440">
    <property type="entry name" value="AdoMet_MTases"/>
    <property type="match status" value="1"/>
</dbReference>
<evidence type="ECO:0000256" key="1">
    <source>
        <dbReference type="ARBA" id="ARBA00022603"/>
    </source>
</evidence>
<dbReference type="AlphaFoldDB" id="A0A0C9RGG7"/>
<feature type="region of interest" description="Disordered" evidence="3">
    <location>
        <begin position="384"/>
        <end position="408"/>
    </location>
</feature>
<dbReference type="Pfam" id="PF05971">
    <property type="entry name" value="Methyltransf_10"/>
    <property type="match status" value="1"/>
</dbReference>
<dbReference type="GeneID" id="105269043"/>
<evidence type="ECO:0000256" key="2">
    <source>
        <dbReference type="ARBA" id="ARBA00022679"/>
    </source>
</evidence>
<dbReference type="OrthoDB" id="514248at2759"/>
<evidence type="ECO:0000256" key="3">
    <source>
        <dbReference type="SAM" id="MobiDB-lite"/>
    </source>
</evidence>
<evidence type="ECO:0000313" key="5">
    <source>
        <dbReference type="Proteomes" id="UP000694866"/>
    </source>
</evidence>